<dbReference type="SUPFAM" id="SSF159888">
    <property type="entry name" value="YdhG-like"/>
    <property type="match status" value="1"/>
</dbReference>
<name>A0A0Z8FP18_STRSU</name>
<proteinExistence type="predicted"/>
<evidence type="ECO:0000313" key="2">
    <source>
        <dbReference type="Proteomes" id="UP000073200"/>
    </source>
</evidence>
<dbReference type="RefSeq" id="WP_228475086.1">
    <property type="nucleotide sequence ID" value="NZ_CEHP01000007.1"/>
</dbReference>
<sequence length="94" mass="10733">MLIEVETIEEYMAALPENRKEAVERLHQVIVEQLPAGFEVGILGGMINYYVPLNAYPDGYHCTPGEPLPFLALPWHHKRPTSPSTTWESIWTKN</sequence>
<dbReference type="AlphaFoldDB" id="A0A0Z8FP18"/>
<dbReference type="EMBL" id="FIHG01000003">
    <property type="protein sequence ID" value="CYU84007.1"/>
    <property type="molecule type" value="Genomic_DNA"/>
</dbReference>
<protein>
    <submittedName>
        <fullName evidence="1">Uncharacterized protein</fullName>
    </submittedName>
</protein>
<evidence type="ECO:0000313" key="1">
    <source>
        <dbReference type="EMBL" id="CYU84007.1"/>
    </source>
</evidence>
<gene>
    <name evidence="1" type="ORF">ERS132421_00760</name>
</gene>
<organism evidence="1 2">
    <name type="scientific">Streptococcus suis</name>
    <dbReference type="NCBI Taxonomy" id="1307"/>
    <lineage>
        <taxon>Bacteria</taxon>
        <taxon>Bacillati</taxon>
        <taxon>Bacillota</taxon>
        <taxon>Bacilli</taxon>
        <taxon>Lactobacillales</taxon>
        <taxon>Streptococcaceae</taxon>
        <taxon>Streptococcus</taxon>
    </lineage>
</organism>
<dbReference type="Proteomes" id="UP000073200">
    <property type="component" value="Unassembled WGS sequence"/>
</dbReference>
<accession>A0A0Z8FP18</accession>
<reference evidence="1 2" key="1">
    <citation type="submission" date="2016-02" db="EMBL/GenBank/DDBJ databases">
        <authorList>
            <consortium name="Pathogen Informatics"/>
        </authorList>
    </citation>
    <scope>NUCLEOTIDE SEQUENCE [LARGE SCALE GENOMIC DNA]</scope>
    <source>
        <strain evidence="1 2">LSS59</strain>
    </source>
</reference>